<evidence type="ECO:0000313" key="2">
    <source>
        <dbReference type="Proteomes" id="UP000676565"/>
    </source>
</evidence>
<proteinExistence type="predicted"/>
<dbReference type="RefSeq" id="WP_210658098.1">
    <property type="nucleotide sequence ID" value="NZ_JAGKQQ010000001.1"/>
</dbReference>
<protein>
    <submittedName>
        <fullName evidence="1">Uncharacterized protein</fullName>
    </submittedName>
</protein>
<comment type="caution">
    <text evidence="1">The sequence shown here is derived from an EMBL/GenBank/DDBJ whole genome shotgun (WGS) entry which is preliminary data.</text>
</comment>
<dbReference type="Proteomes" id="UP000676565">
    <property type="component" value="Unassembled WGS sequence"/>
</dbReference>
<keyword evidence="2" id="KW-1185">Reference proteome</keyword>
<reference evidence="1 2" key="1">
    <citation type="submission" date="2021-04" db="EMBL/GenBank/DDBJ databases">
        <authorList>
            <person name="Ivanova A."/>
        </authorList>
    </citation>
    <scope>NUCLEOTIDE SEQUENCE [LARGE SCALE GENOMIC DNA]</scope>
    <source>
        <strain evidence="1 2">G18</strain>
    </source>
</reference>
<sequence>MSIVRMGMSEDNKFGEGYDAIFGTKKPGAKKPAAKAAVAKKPAAKAAVAKKPAAKKK</sequence>
<name>A0ABS5BX40_9BACT</name>
<accession>A0ABS5BX40</accession>
<organism evidence="1 2">
    <name type="scientific">Gemmata palustris</name>
    <dbReference type="NCBI Taxonomy" id="2822762"/>
    <lineage>
        <taxon>Bacteria</taxon>
        <taxon>Pseudomonadati</taxon>
        <taxon>Planctomycetota</taxon>
        <taxon>Planctomycetia</taxon>
        <taxon>Gemmatales</taxon>
        <taxon>Gemmataceae</taxon>
        <taxon>Gemmata</taxon>
    </lineage>
</organism>
<evidence type="ECO:0000313" key="1">
    <source>
        <dbReference type="EMBL" id="MBP3958271.1"/>
    </source>
</evidence>
<gene>
    <name evidence="1" type="ORF">J8F10_23740</name>
</gene>
<dbReference type="EMBL" id="JAGKQQ010000001">
    <property type="protein sequence ID" value="MBP3958271.1"/>
    <property type="molecule type" value="Genomic_DNA"/>
</dbReference>